<gene>
    <name evidence="4" type="primary">T27I1.2</name>
</gene>
<dbReference type="InterPro" id="IPR036397">
    <property type="entry name" value="RNaseH_sf"/>
</dbReference>
<dbReference type="TAIR" id="AT1G09995"/>
<dbReference type="CDD" id="cd06222">
    <property type="entry name" value="RNase_H_like"/>
    <property type="match status" value="1"/>
</dbReference>
<dbReference type="SUPFAM" id="SSF53098">
    <property type="entry name" value="Ribonuclease H-like"/>
    <property type="match status" value="1"/>
</dbReference>
<evidence type="ECO:0000259" key="2">
    <source>
        <dbReference type="Pfam" id="PF13456"/>
    </source>
</evidence>
<feature type="signal peptide" evidence="1">
    <location>
        <begin position="1"/>
        <end position="20"/>
    </location>
</feature>
<evidence type="ECO:0000313" key="4">
    <source>
        <dbReference type="EMBL" id="AAC34342.1"/>
    </source>
</evidence>
<dbReference type="GO" id="GO:0004523">
    <property type="term" value="F:RNA-DNA hybrid ribonuclease activity"/>
    <property type="evidence" value="ECO:0007669"/>
    <property type="project" value="InterPro"/>
</dbReference>
<dbReference type="PIR" id="T00619">
    <property type="entry name" value="T00619"/>
</dbReference>
<dbReference type="InterPro" id="IPR012337">
    <property type="entry name" value="RNaseH-like_sf"/>
</dbReference>
<name>O80591_ARATH</name>
<accession>O80591</accession>
<reference key="1">
    <citation type="journal article" date="2000" name="Nature">
        <title>Sequence and analysis of chromosome 1 of the plant Arabidopsis thaliana.</title>
        <authorList>
            <person name="Theologis A."/>
            <person name="Ecker J.R."/>
            <person name="Palm C.J."/>
            <person name="Federspiel N.A."/>
            <person name="Kaul S."/>
            <person name="White O."/>
            <person name="Alonso J."/>
            <person name="Altafi H."/>
            <person name="Araujo R."/>
            <person name="Bowman C.L."/>
            <person name="Brooks S.Y."/>
            <person name="Buehler E."/>
            <person name="Chan A."/>
            <person name="Chao Q."/>
            <person name="Chen H."/>
            <person name="Cheuk R.F."/>
            <person name="Chin C.W."/>
            <person name="Chung M.K."/>
            <person name="Conn L."/>
            <person name="Conway A.B."/>
            <person name="Conway A.R."/>
            <person name="Creasy T.H."/>
            <person name="Dewar K."/>
            <person name="Dunn P."/>
            <person name="Etgu P."/>
            <person name="Feldblyum T.V."/>
            <person name="Feng J."/>
            <person name="Fong B."/>
            <person name="Fujii C.Y."/>
            <person name="Gill J.E."/>
            <person name="Goldsmith A.D."/>
            <person name="Haas B."/>
            <person name="Hansen N.F."/>
            <person name="Hughes B."/>
            <person name="Huizar L."/>
            <person name="Hunter J.L."/>
            <person name="Jenkins J."/>
            <person name="Johnson-Hopson C."/>
            <person name="Khan S."/>
            <person name="Khaykin E."/>
            <person name="Kim C.J."/>
            <person name="Koo H.L."/>
            <person name="Kremenetskaia I."/>
            <person name="Kurtz D.B."/>
            <person name="Kwan A."/>
            <person name="Lam B."/>
            <person name="Langin-Hooper S."/>
            <person name="Lee A."/>
            <person name="Lee J.M."/>
            <person name="Lenz C.A."/>
            <person name="Li J.H."/>
            <person name="Li Y."/>
            <person name="Lin X."/>
            <person name="Liu S.X."/>
            <person name="Liu Z.A."/>
            <person name="Luros J.S."/>
            <person name="Maiti R."/>
            <person name="Marziali A."/>
            <person name="Militscher J."/>
            <person name="Miranda M."/>
            <person name="Nguyen M."/>
            <person name="Nierman W.C."/>
            <person name="Osborne B.I."/>
            <person name="Pai G."/>
            <person name="Peterson J."/>
            <person name="Pham P.K."/>
            <person name="Rizzo M."/>
            <person name="Rooney T."/>
            <person name="Rowley D."/>
            <person name="Sakano H."/>
            <person name="Salzberg S.L."/>
            <person name="Schwartz J.R."/>
            <person name="Shinn P."/>
            <person name="Southwick A.M."/>
            <person name="Sun H."/>
            <person name="Tallon L.J."/>
            <person name="Tambunga G."/>
            <person name="Toriumi M.J."/>
            <person name="Town C.D."/>
            <person name="Utterback T."/>
            <person name="Van Aken S."/>
            <person name="Vaysberg M."/>
            <person name="Vysotskaia V.S."/>
            <person name="Walker M."/>
            <person name="Wu D."/>
            <person name="Yu G."/>
            <person name="Fraser C.M."/>
            <person name="Venter J.C."/>
            <person name="Davis R.W."/>
        </authorList>
    </citation>
    <scope>NUCLEOTIDE SEQUENCE [LARGE SCALE GENOMIC DNA]</scope>
    <source>
        <strain>cv. Columbia</strain>
    </source>
</reference>
<proteinExistence type="predicted"/>
<feature type="domain" description="RNase H type-1" evidence="2">
    <location>
        <begin position="164"/>
        <end position="285"/>
    </location>
</feature>
<dbReference type="GO" id="GO:0003676">
    <property type="term" value="F:nucleic acid binding"/>
    <property type="evidence" value="ECO:0007669"/>
    <property type="project" value="InterPro"/>
</dbReference>
<organism evidence="4">
    <name type="scientific">Arabidopsis thaliana</name>
    <name type="common">Mouse-ear cress</name>
    <dbReference type="NCBI Taxonomy" id="3702"/>
    <lineage>
        <taxon>Eukaryota</taxon>
        <taxon>Viridiplantae</taxon>
        <taxon>Streptophyta</taxon>
        <taxon>Embryophyta</taxon>
        <taxon>Tracheophyta</taxon>
        <taxon>Spermatophyta</taxon>
        <taxon>Magnoliopsida</taxon>
        <taxon>eudicotyledons</taxon>
        <taxon>Gunneridae</taxon>
        <taxon>Pentapetalae</taxon>
        <taxon>rosids</taxon>
        <taxon>malvids</taxon>
        <taxon>Brassicales</taxon>
        <taxon>Brassicaceae</taxon>
        <taxon>Camelineae</taxon>
        <taxon>Arabidopsis</taxon>
    </lineage>
</organism>
<dbReference type="PhylomeDB" id="O80591"/>
<dbReference type="ExpressionAtlas" id="O80591">
    <property type="expression patterns" value="baseline and differential"/>
</dbReference>
<sequence length="374" mass="41738">MPKIKLFLWKAAAGALPVGAQLVRRHISSTWDCARCGAPETSTHMLFHCDFAAQVWNLAPLQLGHIPIGTPILEALNLLKKTIVLPPVGIHTATLFPWICWHIWKARNQLIFQNSHFSVIETVTKAVQDALAWQSAQLALPKVRVATPRPNSTTTLTHDFLCYVDAAWQQQSSLAGSGWVFQATSHSEKEITTFSAGCRRFPSPLAAEAWAIKSAMLHALQLERSDLLVLSDSKSIVDALNSNVSLNEIFGLLVEIRSIRNRFRSISFQFIPRLVNSIADAAAKLSLCISGNIGLDPDLSIYESVFRLALLTRLTIWLTLFSLEDIHCSIESYLGRFQNLLRAGNMRYIQIMLILTRAFLKPLASDRNLKESNI</sequence>
<feature type="domain" description="Reverse transcriptase zinc-binding" evidence="3">
    <location>
        <begin position="2"/>
        <end position="56"/>
    </location>
</feature>
<feature type="chain" id="PRO_5004160058" evidence="1">
    <location>
        <begin position="21"/>
        <end position="374"/>
    </location>
</feature>
<dbReference type="InterPro" id="IPR002156">
    <property type="entry name" value="RNaseH_domain"/>
</dbReference>
<dbReference type="InterPro" id="IPR026960">
    <property type="entry name" value="RVT-Znf"/>
</dbReference>
<dbReference type="EMBL" id="AC004122">
    <property type="protein sequence ID" value="AAC34342.1"/>
    <property type="molecule type" value="Genomic_DNA"/>
</dbReference>
<dbReference type="InterPro" id="IPR044730">
    <property type="entry name" value="RNase_H-like_dom_plant"/>
</dbReference>
<keyword evidence="1" id="KW-0732">Signal</keyword>
<dbReference type="Pfam" id="PF13456">
    <property type="entry name" value="RVT_3"/>
    <property type="match status" value="1"/>
</dbReference>
<dbReference type="AlphaFoldDB" id="O80591"/>
<dbReference type="Pfam" id="PF13966">
    <property type="entry name" value="zf-RVT"/>
    <property type="match status" value="1"/>
</dbReference>
<dbReference type="PANTHER" id="PTHR34146:SF11">
    <property type="entry name" value="RIBONUCLEASE H-LIKE SUPERFAMILY PROTEIN"/>
    <property type="match status" value="1"/>
</dbReference>
<protein>
    <submittedName>
        <fullName evidence="4">T27I1.2 protein</fullName>
    </submittedName>
</protein>
<reference evidence="4" key="2">
    <citation type="submission" date="2001-03" db="EMBL/GenBank/DDBJ databases">
        <authorList>
            <person name="Federspiel N.A."/>
            <person name="Palm C.J."/>
            <person name="Conway A.B."/>
            <person name="Kurtz D.B."/>
            <person name="Conway A.R."/>
            <person name="Au M."/>
            <person name="Araujo R."/>
            <person name="Buehler E."/>
            <person name="Dewar K."/>
            <person name="Feng J."/>
            <person name="Kim C."/>
            <person name="Li Y."/>
            <person name="Oji O."/>
            <person name="Osborne B.I."/>
            <person name="Shinn P."/>
            <person name="Sun H."/>
            <person name="Toriumi M."/>
            <person name="Vysotskaia V.S."/>
            <person name="Yu G."/>
            <person name="Ecker J."/>
            <person name="Theologis A."/>
            <person name="Davis R.W."/>
        </authorList>
    </citation>
    <scope>NUCLEOTIDE SEQUENCE</scope>
</reference>
<evidence type="ECO:0000259" key="3">
    <source>
        <dbReference type="Pfam" id="PF13966"/>
    </source>
</evidence>
<dbReference type="Gene3D" id="3.30.420.10">
    <property type="entry name" value="Ribonuclease H-like superfamily/Ribonuclease H"/>
    <property type="match status" value="1"/>
</dbReference>
<evidence type="ECO:0000256" key="1">
    <source>
        <dbReference type="SAM" id="SignalP"/>
    </source>
</evidence>
<dbReference type="PANTHER" id="PTHR34146">
    <property type="entry name" value="POLYNUCLEOTIDYL TRANSFERASE, RIBONUCLEASE H-LIKE SUPERFAMILY PROTEIN-RELATED"/>
    <property type="match status" value="1"/>
</dbReference>